<proteinExistence type="predicted"/>
<organism evidence="1 2">
    <name type="scientific">Eumeta variegata</name>
    <name type="common">Bagworm moth</name>
    <name type="synonym">Eumeta japonica</name>
    <dbReference type="NCBI Taxonomy" id="151549"/>
    <lineage>
        <taxon>Eukaryota</taxon>
        <taxon>Metazoa</taxon>
        <taxon>Ecdysozoa</taxon>
        <taxon>Arthropoda</taxon>
        <taxon>Hexapoda</taxon>
        <taxon>Insecta</taxon>
        <taxon>Pterygota</taxon>
        <taxon>Neoptera</taxon>
        <taxon>Endopterygota</taxon>
        <taxon>Lepidoptera</taxon>
        <taxon>Glossata</taxon>
        <taxon>Ditrysia</taxon>
        <taxon>Tineoidea</taxon>
        <taxon>Psychidae</taxon>
        <taxon>Oiketicinae</taxon>
        <taxon>Eumeta</taxon>
    </lineage>
</organism>
<name>A0A4C1XG11_EUMVA</name>
<sequence length="106" mass="12032">MVYTKDFPSTPENTRTKAVDGAISCEPVGYPIFNLLKIAAVEEKVLSIAPNYNNRGKFCVTSPGLRGRSNFFYLFRMRKLTSSESFAVGFYPYAIEALTSECWKRR</sequence>
<dbReference type="EMBL" id="BGZK01000813">
    <property type="protein sequence ID" value="GBP61394.1"/>
    <property type="molecule type" value="Genomic_DNA"/>
</dbReference>
<evidence type="ECO:0000313" key="1">
    <source>
        <dbReference type="EMBL" id="GBP61394.1"/>
    </source>
</evidence>
<dbReference type="AlphaFoldDB" id="A0A4C1XG11"/>
<protein>
    <submittedName>
        <fullName evidence="1">Uncharacterized protein</fullName>
    </submittedName>
</protein>
<comment type="caution">
    <text evidence="1">The sequence shown here is derived from an EMBL/GenBank/DDBJ whole genome shotgun (WGS) entry which is preliminary data.</text>
</comment>
<reference evidence="1 2" key="1">
    <citation type="journal article" date="2019" name="Commun. Biol.">
        <title>The bagworm genome reveals a unique fibroin gene that provides high tensile strength.</title>
        <authorList>
            <person name="Kono N."/>
            <person name="Nakamura H."/>
            <person name="Ohtoshi R."/>
            <person name="Tomita M."/>
            <person name="Numata K."/>
            <person name="Arakawa K."/>
        </authorList>
    </citation>
    <scope>NUCLEOTIDE SEQUENCE [LARGE SCALE GENOMIC DNA]</scope>
</reference>
<accession>A0A4C1XG11</accession>
<keyword evidence="2" id="KW-1185">Reference proteome</keyword>
<evidence type="ECO:0000313" key="2">
    <source>
        <dbReference type="Proteomes" id="UP000299102"/>
    </source>
</evidence>
<dbReference type="Proteomes" id="UP000299102">
    <property type="component" value="Unassembled WGS sequence"/>
</dbReference>
<gene>
    <name evidence="1" type="ORF">EVAR_37925_1</name>
</gene>